<dbReference type="Proteomes" id="UP000005426">
    <property type="component" value="Unassembled WGS sequence"/>
</dbReference>
<dbReference type="EMBL" id="ABDG02000029">
    <property type="protein sequence ID" value="EHK39668.1"/>
    <property type="molecule type" value="Genomic_DNA"/>
</dbReference>
<evidence type="ECO:0000313" key="1">
    <source>
        <dbReference type="EMBL" id="EHK39668.1"/>
    </source>
</evidence>
<evidence type="ECO:0000313" key="2">
    <source>
        <dbReference type="Proteomes" id="UP000005426"/>
    </source>
</evidence>
<proteinExistence type="predicted"/>
<protein>
    <submittedName>
        <fullName evidence="1">Uncharacterized protein</fullName>
    </submittedName>
</protein>
<organism evidence="1 2">
    <name type="scientific">Hypocrea atroviridis (strain ATCC 20476 / IMI 206040)</name>
    <name type="common">Trichoderma atroviride</name>
    <dbReference type="NCBI Taxonomy" id="452589"/>
    <lineage>
        <taxon>Eukaryota</taxon>
        <taxon>Fungi</taxon>
        <taxon>Dikarya</taxon>
        <taxon>Ascomycota</taxon>
        <taxon>Pezizomycotina</taxon>
        <taxon>Sordariomycetes</taxon>
        <taxon>Hypocreomycetidae</taxon>
        <taxon>Hypocreales</taxon>
        <taxon>Hypocreaceae</taxon>
        <taxon>Trichoderma</taxon>
    </lineage>
</organism>
<reference evidence="1 2" key="1">
    <citation type="journal article" date="2011" name="Genome Biol.">
        <title>Comparative genome sequence analysis underscores mycoparasitism as the ancestral life style of Trichoderma.</title>
        <authorList>
            <person name="Kubicek C.P."/>
            <person name="Herrera-Estrella A."/>
            <person name="Seidl-Seiboth V."/>
            <person name="Martinez D.A."/>
            <person name="Druzhinina I.S."/>
            <person name="Thon M."/>
            <person name="Zeilinger S."/>
            <person name="Casas-Flores S."/>
            <person name="Horwitz B.A."/>
            <person name="Mukherjee P.K."/>
            <person name="Mukherjee M."/>
            <person name="Kredics L."/>
            <person name="Alcaraz L.D."/>
            <person name="Aerts A."/>
            <person name="Antal Z."/>
            <person name="Atanasova L."/>
            <person name="Cervantes-Badillo M.G."/>
            <person name="Challacombe J."/>
            <person name="Chertkov O."/>
            <person name="McCluskey K."/>
            <person name="Coulpier F."/>
            <person name="Deshpande N."/>
            <person name="von Doehren H."/>
            <person name="Ebbole D.J."/>
            <person name="Esquivel-Naranjo E.U."/>
            <person name="Fekete E."/>
            <person name="Flipphi M."/>
            <person name="Glaser F."/>
            <person name="Gomez-Rodriguez E.Y."/>
            <person name="Gruber S."/>
            <person name="Han C."/>
            <person name="Henrissat B."/>
            <person name="Hermosa R."/>
            <person name="Hernandez-Onate M."/>
            <person name="Karaffa L."/>
            <person name="Kosti I."/>
            <person name="Le Crom S."/>
            <person name="Lindquist E."/>
            <person name="Lucas S."/>
            <person name="Luebeck M."/>
            <person name="Luebeck P.S."/>
            <person name="Margeot A."/>
            <person name="Metz B."/>
            <person name="Misra M."/>
            <person name="Nevalainen H."/>
            <person name="Omann M."/>
            <person name="Packer N."/>
            <person name="Perrone G."/>
            <person name="Uresti-Rivera E.E."/>
            <person name="Salamov A."/>
            <person name="Schmoll M."/>
            <person name="Seiboth B."/>
            <person name="Shapiro H."/>
            <person name="Sukno S."/>
            <person name="Tamayo-Ramos J.A."/>
            <person name="Tisch D."/>
            <person name="Wiest A."/>
            <person name="Wilkinson H.H."/>
            <person name="Zhang M."/>
            <person name="Coutinho P.M."/>
            <person name="Kenerley C.M."/>
            <person name="Monte E."/>
            <person name="Baker S.E."/>
            <person name="Grigoriev I.V."/>
        </authorList>
    </citation>
    <scope>NUCLEOTIDE SEQUENCE [LARGE SCALE GENOMIC DNA]</scope>
    <source>
        <strain evidence="2">ATCC 20476 / IMI 206040</strain>
    </source>
</reference>
<comment type="caution">
    <text evidence="1">The sequence shown here is derived from an EMBL/GenBank/DDBJ whole genome shotgun (WGS) entry which is preliminary data.</text>
</comment>
<dbReference type="HOGENOM" id="CLU_2867951_0_0_1"/>
<keyword evidence="2" id="KW-1185">Reference proteome</keyword>
<sequence length="64" mass="7353">MKDVAGNETQEKNTLRLHVHIGRMDNHICRLFSSSLAEVDVGRGEFLFIYIYPSYFFVGLCNSI</sequence>
<dbReference type="AlphaFoldDB" id="G9PBC0"/>
<gene>
    <name evidence="1" type="ORF">TRIATDRAFT_260318</name>
</gene>
<accession>G9PBC0</accession>
<name>G9PBC0_HYPAI</name>